<evidence type="ECO:0000256" key="2">
    <source>
        <dbReference type="PROSITE-ProRule" id="PRU00339"/>
    </source>
</evidence>
<reference evidence="6" key="3">
    <citation type="submission" date="2025-09" db="UniProtKB">
        <authorList>
            <consortium name="Ensembl"/>
        </authorList>
    </citation>
    <scope>IDENTIFICATION</scope>
</reference>
<keyword evidence="3" id="KW-0479">Metal-binding</keyword>
<dbReference type="PANTHER" id="PTHR47678:SF2">
    <property type="entry name" value="TETRATRICOPEPTIDE REPEAT PROTEIN 31 ISOFORM X1"/>
    <property type="match status" value="1"/>
</dbReference>
<dbReference type="SUPFAM" id="SSF48452">
    <property type="entry name" value="TPR-like"/>
    <property type="match status" value="1"/>
</dbReference>
<dbReference type="SUPFAM" id="SSF54928">
    <property type="entry name" value="RNA-binding domain, RBD"/>
    <property type="match status" value="1"/>
</dbReference>
<dbReference type="Proteomes" id="UP000007303">
    <property type="component" value="Unassembled WGS sequence"/>
</dbReference>
<dbReference type="InParanoid" id="H3C3Y8"/>
<dbReference type="InterPro" id="IPR000504">
    <property type="entry name" value="RRM_dom"/>
</dbReference>
<evidence type="ECO:0000313" key="6">
    <source>
        <dbReference type="Ensembl" id="ENSTNIP00000002957.1"/>
    </source>
</evidence>
<dbReference type="STRING" id="99883.ENSTNIP00000002957"/>
<accession>H3C3Y8</accession>
<evidence type="ECO:0000259" key="5">
    <source>
        <dbReference type="PROSITE" id="PS50103"/>
    </source>
</evidence>
<proteinExistence type="predicted"/>
<keyword evidence="7" id="KW-1185">Reference proteome</keyword>
<dbReference type="InterPro" id="IPR035979">
    <property type="entry name" value="RBD_domain_sf"/>
</dbReference>
<feature type="domain" description="C3H1-type" evidence="5">
    <location>
        <begin position="294"/>
        <end position="321"/>
    </location>
</feature>
<dbReference type="PROSITE" id="PS50102">
    <property type="entry name" value="RRM"/>
    <property type="match status" value="1"/>
</dbReference>
<protein>
    <submittedName>
        <fullName evidence="6">Zgc:123010</fullName>
    </submittedName>
</protein>
<name>H3C3Y8_TETNG</name>
<feature type="zinc finger region" description="C3H1-type" evidence="3">
    <location>
        <begin position="294"/>
        <end position="321"/>
    </location>
</feature>
<evidence type="ECO:0000313" key="7">
    <source>
        <dbReference type="Proteomes" id="UP000007303"/>
    </source>
</evidence>
<dbReference type="GO" id="GO:0003723">
    <property type="term" value="F:RNA binding"/>
    <property type="evidence" value="ECO:0007669"/>
    <property type="project" value="UniProtKB-UniRule"/>
</dbReference>
<dbReference type="PROSITE" id="PS50103">
    <property type="entry name" value="ZF_C3H1"/>
    <property type="match status" value="1"/>
</dbReference>
<dbReference type="InterPro" id="IPR000571">
    <property type="entry name" value="Znf_CCCH"/>
</dbReference>
<keyword evidence="1" id="KW-0694">RNA-binding</keyword>
<dbReference type="Pfam" id="PF00076">
    <property type="entry name" value="RRM_1"/>
    <property type="match status" value="1"/>
</dbReference>
<evidence type="ECO:0000256" key="1">
    <source>
        <dbReference type="PROSITE-ProRule" id="PRU00176"/>
    </source>
</evidence>
<keyword evidence="3" id="KW-0863">Zinc-finger</keyword>
<dbReference type="InterPro" id="IPR012677">
    <property type="entry name" value="Nucleotide-bd_a/b_plait_sf"/>
</dbReference>
<dbReference type="Ensembl" id="ENSTNIT00000003670.1">
    <property type="protein sequence ID" value="ENSTNIP00000002957.1"/>
    <property type="gene ID" value="ENSTNIG00000001303.1"/>
</dbReference>
<dbReference type="Gene3D" id="3.30.70.330">
    <property type="match status" value="1"/>
</dbReference>
<dbReference type="AlphaFoldDB" id="H3C3Y8"/>
<dbReference type="InterPro" id="IPR019734">
    <property type="entry name" value="TPR_rpt"/>
</dbReference>
<evidence type="ECO:0000259" key="4">
    <source>
        <dbReference type="PROSITE" id="PS50102"/>
    </source>
</evidence>
<dbReference type="SMART" id="SM00360">
    <property type="entry name" value="RRM"/>
    <property type="match status" value="1"/>
</dbReference>
<dbReference type="GeneTree" id="ENSGT00940000161036"/>
<dbReference type="Pfam" id="PF13432">
    <property type="entry name" value="TPR_16"/>
    <property type="match status" value="1"/>
</dbReference>
<sequence length="329" mass="37414">RSKENKENEARRPVRNLRFHDMGFFLFLTRAEKGIKLVQEGQYAQAVALFTEAIKCDPEDYRFLGNRSYCFYCLKQYPQALADADRAIQLAPDWPMGHFRQGSALMGMKRYGEAERAMEQVLRLDTDCKEAMGDLHNCRVLQLMEHGFEKGQSVLLLEKYSTVPAVLAACSDVVRAGGHDQSVAQPGSPCRSLWVGNVTTELTENHLRELFKVCGDIESIRVLHERFCAFVNFKSTDMAAHAMEKLNGYCIQNTRLVVRYPDRRPQRVTCTPLKTCPPVTQEAGPAAGPRRRGPVNGDECYFWRTTGCHFGNNCRYKHIPDQKGKDKKP</sequence>
<reference evidence="7" key="1">
    <citation type="journal article" date="2004" name="Nature">
        <title>Genome duplication in the teleost fish Tetraodon nigroviridis reveals the early vertebrate proto-karyotype.</title>
        <authorList>
            <person name="Jaillon O."/>
            <person name="Aury J.-M."/>
            <person name="Brunet F."/>
            <person name="Petit J.-L."/>
            <person name="Stange-Thomann N."/>
            <person name="Mauceli E."/>
            <person name="Bouneau L."/>
            <person name="Fischer C."/>
            <person name="Ozouf-Costaz C."/>
            <person name="Bernot A."/>
            <person name="Nicaud S."/>
            <person name="Jaffe D."/>
            <person name="Fisher S."/>
            <person name="Lutfalla G."/>
            <person name="Dossat C."/>
            <person name="Segurens B."/>
            <person name="Dasilva C."/>
            <person name="Salanoubat M."/>
            <person name="Levy M."/>
            <person name="Boudet N."/>
            <person name="Castellano S."/>
            <person name="Anthouard V."/>
            <person name="Jubin C."/>
            <person name="Castelli V."/>
            <person name="Katinka M."/>
            <person name="Vacherie B."/>
            <person name="Biemont C."/>
            <person name="Skalli Z."/>
            <person name="Cattolico L."/>
            <person name="Poulain J."/>
            <person name="De Berardinis V."/>
            <person name="Cruaud C."/>
            <person name="Duprat S."/>
            <person name="Brottier P."/>
            <person name="Coutanceau J.-P."/>
            <person name="Gouzy J."/>
            <person name="Parra G."/>
            <person name="Lardier G."/>
            <person name="Chapple C."/>
            <person name="McKernan K.J."/>
            <person name="McEwan P."/>
            <person name="Bosak S."/>
            <person name="Kellis M."/>
            <person name="Volff J.-N."/>
            <person name="Guigo R."/>
            <person name="Zody M.C."/>
            <person name="Mesirov J."/>
            <person name="Lindblad-Toh K."/>
            <person name="Birren B."/>
            <person name="Nusbaum C."/>
            <person name="Kahn D."/>
            <person name="Robinson-Rechavi M."/>
            <person name="Laudet V."/>
            <person name="Schachter V."/>
            <person name="Quetier F."/>
            <person name="Saurin W."/>
            <person name="Scarpelli C."/>
            <person name="Wincker P."/>
            <person name="Lander E.S."/>
            <person name="Weissenbach J."/>
            <person name="Roest Crollius H."/>
        </authorList>
    </citation>
    <scope>NUCLEOTIDE SEQUENCE [LARGE SCALE GENOMIC DNA]</scope>
</reference>
<evidence type="ECO:0000256" key="3">
    <source>
        <dbReference type="PROSITE-ProRule" id="PRU00723"/>
    </source>
</evidence>
<keyword evidence="2" id="KW-0802">TPR repeat</keyword>
<dbReference type="HOGENOM" id="CLU_000134_46_2_1"/>
<dbReference type="Pfam" id="PF13181">
    <property type="entry name" value="TPR_8"/>
    <property type="match status" value="1"/>
</dbReference>
<dbReference type="InterPro" id="IPR011990">
    <property type="entry name" value="TPR-like_helical_dom_sf"/>
</dbReference>
<dbReference type="CDD" id="cd00590">
    <property type="entry name" value="RRM_SF"/>
    <property type="match status" value="1"/>
</dbReference>
<dbReference type="Gene3D" id="1.25.40.10">
    <property type="entry name" value="Tetratricopeptide repeat domain"/>
    <property type="match status" value="1"/>
</dbReference>
<reference evidence="6" key="2">
    <citation type="submission" date="2025-08" db="UniProtKB">
        <authorList>
            <consortium name="Ensembl"/>
        </authorList>
    </citation>
    <scope>IDENTIFICATION</scope>
</reference>
<organism evidence="6 7">
    <name type="scientific">Tetraodon nigroviridis</name>
    <name type="common">Spotted green pufferfish</name>
    <name type="synonym">Chelonodon nigroviridis</name>
    <dbReference type="NCBI Taxonomy" id="99883"/>
    <lineage>
        <taxon>Eukaryota</taxon>
        <taxon>Metazoa</taxon>
        <taxon>Chordata</taxon>
        <taxon>Craniata</taxon>
        <taxon>Vertebrata</taxon>
        <taxon>Euteleostomi</taxon>
        <taxon>Actinopterygii</taxon>
        <taxon>Neopterygii</taxon>
        <taxon>Teleostei</taxon>
        <taxon>Neoteleostei</taxon>
        <taxon>Acanthomorphata</taxon>
        <taxon>Eupercaria</taxon>
        <taxon>Tetraodontiformes</taxon>
        <taxon>Tetradontoidea</taxon>
        <taxon>Tetraodontidae</taxon>
        <taxon>Tetraodon</taxon>
    </lineage>
</organism>
<dbReference type="PROSITE" id="PS50005">
    <property type="entry name" value="TPR"/>
    <property type="match status" value="1"/>
</dbReference>
<dbReference type="GO" id="GO:0008270">
    <property type="term" value="F:zinc ion binding"/>
    <property type="evidence" value="ECO:0007669"/>
    <property type="project" value="UniProtKB-KW"/>
</dbReference>
<dbReference type="OMA" id="KLNGHCI"/>
<keyword evidence="3" id="KW-0862">Zinc</keyword>
<feature type="repeat" description="TPR" evidence="2">
    <location>
        <begin position="27"/>
        <end position="60"/>
    </location>
</feature>
<feature type="domain" description="RRM" evidence="4">
    <location>
        <begin position="191"/>
        <end position="263"/>
    </location>
</feature>
<dbReference type="SMART" id="SM00028">
    <property type="entry name" value="TPR"/>
    <property type="match status" value="3"/>
</dbReference>
<dbReference type="PANTHER" id="PTHR47678">
    <property type="entry name" value="TETRATRICOPEPTIDE REPEAT PROTEIN 31"/>
    <property type="match status" value="1"/>
</dbReference>